<gene>
    <name evidence="1" type="ORF">J9309_08700</name>
</gene>
<reference evidence="2" key="2">
    <citation type="submission" date="2021-04" db="EMBL/GenBank/DDBJ databases">
        <title>Taxonomy of Flavobacteriaceae bacterium ZY171143.</title>
        <authorList>
            <person name="Li F."/>
        </authorList>
    </citation>
    <scope>NUCLEOTIDE SEQUENCE [LARGE SCALE GENOMIC DNA]</scope>
    <source>
        <strain evidence="2">ZY171143</strain>
    </source>
</reference>
<reference evidence="1 2" key="1">
    <citation type="journal article" date="2021" name="Int. J. Syst. Evol. Microbiol.">
        <title>Faecalibacter bovis sp. nov., isolated from cow faeces.</title>
        <authorList>
            <person name="Li F."/>
            <person name="Zhao W."/>
            <person name="Hong Q."/>
            <person name="Shao Q."/>
            <person name="Song J."/>
            <person name="Yang S."/>
        </authorList>
    </citation>
    <scope>NUCLEOTIDE SEQUENCE [LARGE SCALE GENOMIC DNA]</scope>
    <source>
        <strain evidence="1 2">ZY171143</strain>
    </source>
</reference>
<evidence type="ECO:0000313" key="1">
    <source>
        <dbReference type="EMBL" id="QTV04875.1"/>
    </source>
</evidence>
<name>A0ABX7XAF5_9FLAO</name>
<protein>
    <submittedName>
        <fullName evidence="1">Uncharacterized protein</fullName>
    </submittedName>
</protein>
<sequence length="202" mass="23922">MNHTNISNLVFNKLSNVELIDFINQFTPIKNESTSTQIEEEFRRRDFNYQHLINHKKELQLVQPLRLIDGNLFEVNIPKPPMVGNFYRKVKELIDFLKFSPFLEGKNLVTFDYILDQFYATKDDVKIIEENELENLPSNTVFIGFKNTFQTFQNEQILDKISYLETFVIIDKGPFYRGLKEVVIYKNNQVVDVWKPTNIDSE</sequence>
<dbReference type="EMBL" id="CP072842">
    <property type="protein sequence ID" value="QTV04875.1"/>
    <property type="molecule type" value="Genomic_DNA"/>
</dbReference>
<dbReference type="RefSeq" id="WP_230475497.1">
    <property type="nucleotide sequence ID" value="NZ_CP072842.1"/>
</dbReference>
<accession>A0ABX7XAF5</accession>
<keyword evidence="2" id="KW-1185">Reference proteome</keyword>
<organism evidence="1 2">
    <name type="scientific">Faecalibacter bovis</name>
    <dbReference type="NCBI Taxonomy" id="2898187"/>
    <lineage>
        <taxon>Bacteria</taxon>
        <taxon>Pseudomonadati</taxon>
        <taxon>Bacteroidota</taxon>
        <taxon>Flavobacteriia</taxon>
        <taxon>Flavobacteriales</taxon>
        <taxon>Weeksellaceae</taxon>
        <taxon>Faecalibacter</taxon>
    </lineage>
</organism>
<proteinExistence type="predicted"/>
<dbReference type="Proteomes" id="UP000672011">
    <property type="component" value="Chromosome"/>
</dbReference>
<evidence type="ECO:0000313" key="2">
    <source>
        <dbReference type="Proteomes" id="UP000672011"/>
    </source>
</evidence>